<evidence type="ECO:0000256" key="1">
    <source>
        <dbReference type="SAM" id="MobiDB-lite"/>
    </source>
</evidence>
<accession>E2SBL3</accession>
<feature type="region of interest" description="Disordered" evidence="1">
    <location>
        <begin position="26"/>
        <end position="47"/>
    </location>
</feature>
<dbReference type="AlphaFoldDB" id="E2SBL3"/>
<reference evidence="2" key="1">
    <citation type="submission" date="2010-08" db="EMBL/GenBank/DDBJ databases">
        <authorList>
            <person name="Muzny D."/>
            <person name="Qin X."/>
            <person name="Buhay C."/>
            <person name="Dugan-Rocha S."/>
            <person name="Ding Y."/>
            <person name="Chen G."/>
            <person name="Hawes A."/>
            <person name="Holder M."/>
            <person name="Jhangiani S."/>
            <person name="Johnson A."/>
            <person name="Khan Z."/>
            <person name="Li Z."/>
            <person name="Liu W."/>
            <person name="Liu X."/>
            <person name="Perez L."/>
            <person name="Shen H."/>
            <person name="Wang Q."/>
            <person name="Watt J."/>
            <person name="Xi L."/>
            <person name="Xin Y."/>
            <person name="Zhou J."/>
            <person name="Deng J."/>
            <person name="Jiang H."/>
            <person name="Liu Y."/>
            <person name="Qu J."/>
            <person name="Song X.-Z."/>
            <person name="Zhang L."/>
            <person name="Villasana D."/>
            <person name="Johnson A."/>
            <person name="Liu J."/>
            <person name="Liyanage D."/>
            <person name="Lorensuhewa L."/>
            <person name="Robinson T."/>
            <person name="Song A."/>
            <person name="Song B.-B."/>
            <person name="Dinh H."/>
            <person name="Thornton R."/>
            <person name="Coyle M."/>
            <person name="Francisco L."/>
            <person name="Jackson L."/>
            <person name="Javaid M."/>
            <person name="Korchina V."/>
            <person name="Kovar C."/>
            <person name="Mata R."/>
            <person name="Mathew T."/>
            <person name="Ngo R."/>
            <person name="Nguyen L."/>
            <person name="Nguyen N."/>
            <person name="Okwuonu G."/>
            <person name="Ongeri F."/>
            <person name="Pham C."/>
            <person name="Simmons D."/>
            <person name="Wilczek-Boney K."/>
            <person name="Hale W."/>
            <person name="Jakkamsetti A."/>
            <person name="Pham P."/>
            <person name="Ruth R."/>
            <person name="San Lucas F."/>
            <person name="Warren J."/>
            <person name="Zhang J."/>
            <person name="Zhao Z."/>
            <person name="Zhou C."/>
            <person name="Zhu D."/>
            <person name="Lee S."/>
            <person name="Bess C."/>
            <person name="Blankenburg K."/>
            <person name="Forbes L."/>
            <person name="Fu Q."/>
            <person name="Gubbala S."/>
            <person name="Hirani K."/>
            <person name="Jayaseelan J.C."/>
            <person name="Lara F."/>
            <person name="Munidasa M."/>
            <person name="Palculict T."/>
            <person name="Patil S."/>
            <person name="Pu L.-L."/>
            <person name="Saada N."/>
            <person name="Tang L."/>
            <person name="Weissenberger G."/>
            <person name="Zhu Y."/>
            <person name="Hemphill L."/>
            <person name="Shang Y."/>
            <person name="Youmans B."/>
            <person name="Ayvaz T."/>
            <person name="Ross M."/>
            <person name="Santibanez J."/>
            <person name="Aqrawi P."/>
            <person name="Gross S."/>
            <person name="Joshi V."/>
            <person name="Fowler G."/>
            <person name="Nazareth L."/>
            <person name="Reid J."/>
            <person name="Worley K."/>
            <person name="Petrosino J."/>
            <person name="Highlander S."/>
            <person name="Gibbs R."/>
        </authorList>
    </citation>
    <scope>NUCLEOTIDE SEQUENCE [LARGE SCALE GENOMIC DNA]</scope>
    <source>
        <strain evidence="2">DSM 15272</strain>
    </source>
</reference>
<sequence>MLDTRHAGARRWSTLSMTVIAHPRQATRRLYRRRSGRQKSVGGGVSP</sequence>
<dbReference type="Proteomes" id="UP000003111">
    <property type="component" value="Unassembled WGS sequence"/>
</dbReference>
<dbReference type="STRING" id="585531.HMPREF0063_11422"/>
<evidence type="ECO:0000313" key="2">
    <source>
        <dbReference type="EMBL" id="EFQ83759.1"/>
    </source>
</evidence>
<name>E2SBL3_9ACTN</name>
<gene>
    <name evidence="2" type="ORF">HMPREF0063_11422</name>
</gene>
<organism evidence="2 3">
    <name type="scientific">Aeromicrobium marinum DSM 15272</name>
    <dbReference type="NCBI Taxonomy" id="585531"/>
    <lineage>
        <taxon>Bacteria</taxon>
        <taxon>Bacillati</taxon>
        <taxon>Actinomycetota</taxon>
        <taxon>Actinomycetes</taxon>
        <taxon>Propionibacteriales</taxon>
        <taxon>Nocardioidaceae</taxon>
        <taxon>Aeromicrobium</taxon>
    </lineage>
</organism>
<comment type="caution">
    <text evidence="2">The sequence shown here is derived from an EMBL/GenBank/DDBJ whole genome shotgun (WGS) entry which is preliminary data.</text>
</comment>
<dbReference type="EMBL" id="ACLF03000004">
    <property type="protein sequence ID" value="EFQ83759.1"/>
    <property type="molecule type" value="Genomic_DNA"/>
</dbReference>
<keyword evidence="3" id="KW-1185">Reference proteome</keyword>
<evidence type="ECO:0000313" key="3">
    <source>
        <dbReference type="Proteomes" id="UP000003111"/>
    </source>
</evidence>
<feature type="compositionally biased region" description="Basic residues" evidence="1">
    <location>
        <begin position="26"/>
        <end position="37"/>
    </location>
</feature>
<proteinExistence type="predicted"/>
<protein>
    <submittedName>
        <fullName evidence="2">Uncharacterized protein</fullName>
    </submittedName>
</protein>
<dbReference type="HOGENOM" id="CLU_3163744_0_0_11"/>